<proteinExistence type="predicted"/>
<keyword evidence="6 12" id="KW-0067">ATP-binding</keyword>
<feature type="transmembrane region" description="Helical" evidence="9">
    <location>
        <begin position="12"/>
        <end position="31"/>
    </location>
</feature>
<evidence type="ECO:0000256" key="5">
    <source>
        <dbReference type="ARBA" id="ARBA00022741"/>
    </source>
</evidence>
<evidence type="ECO:0000256" key="1">
    <source>
        <dbReference type="ARBA" id="ARBA00004651"/>
    </source>
</evidence>
<evidence type="ECO:0000256" key="4">
    <source>
        <dbReference type="ARBA" id="ARBA00022692"/>
    </source>
</evidence>
<evidence type="ECO:0000256" key="6">
    <source>
        <dbReference type="ARBA" id="ARBA00022840"/>
    </source>
</evidence>
<keyword evidence="7 9" id="KW-1133">Transmembrane helix</keyword>
<dbReference type="PROSITE" id="PS50893">
    <property type="entry name" value="ABC_TRANSPORTER_2"/>
    <property type="match status" value="1"/>
</dbReference>
<keyword evidence="3" id="KW-1003">Cell membrane</keyword>
<dbReference type="Pfam" id="PF00005">
    <property type="entry name" value="ABC_tran"/>
    <property type="match status" value="1"/>
</dbReference>
<evidence type="ECO:0000256" key="9">
    <source>
        <dbReference type="SAM" id="Phobius"/>
    </source>
</evidence>
<dbReference type="SUPFAM" id="SSF90123">
    <property type="entry name" value="ABC transporter transmembrane region"/>
    <property type="match status" value="1"/>
</dbReference>
<sequence>MRKILSYAKNYKAPAFIALALMGIELIVELVQPLLMARIIDEGILKEDFSIISGWGGLLLGLSLLAFAAGITNSFFAAKLSQGVGYDLRRDLFAKVQQFTNENFQSFSTPGLITRMTNDVTQIQNFLFMFVRIALRAPLFIVFAVIMALSIDAGLALLIVVAVPVFLLFLFWVLFKGVKLFKLVQNKLDRVNTVIRENLTGIRLIKGFNRGDYEENRFKEVNDSLVDKNKRALWLMETTMPVVMLGMNITILLIIWLGAENIRTGNVQAGELVALINYATRIMFTFSIFTFLIMVFSRGNASAHRLGEVLEERTPSYLSETSGKKTELKGGLLFDQVTYRPGGEEVLHQVSFRVRAGETVGILGETGSGKSSLLRLIPRLYEKQSGQLYLDDNEISELDVKHLRSQISLVPQDIHLFSGSIRENILWGKENAEMGEVIEAAQKAQIHSFILTLSDGYDTILGQKGLSLSGGQKQRLSIARALIRKPAILILDDSTSALDAHTETELLRTLEKEACTVFMVAQKISSLKQAQKILLLEDGHLIAEGTHQTLLAHSPYYREVYMSQQEEAE</sequence>
<evidence type="ECO:0000313" key="12">
    <source>
        <dbReference type="EMBL" id="SFG65371.1"/>
    </source>
</evidence>
<organism evidence="12 13">
    <name type="scientific">Halobacillus alkaliphilus</name>
    <dbReference type="NCBI Taxonomy" id="396056"/>
    <lineage>
        <taxon>Bacteria</taxon>
        <taxon>Bacillati</taxon>
        <taxon>Bacillota</taxon>
        <taxon>Bacilli</taxon>
        <taxon>Bacillales</taxon>
        <taxon>Bacillaceae</taxon>
        <taxon>Halobacillus</taxon>
    </lineage>
</organism>
<dbReference type="Proteomes" id="UP000198897">
    <property type="component" value="Unassembled WGS sequence"/>
</dbReference>
<dbReference type="InterPro" id="IPR003593">
    <property type="entry name" value="AAA+_ATPase"/>
</dbReference>
<dbReference type="InterPro" id="IPR039421">
    <property type="entry name" value="Type_1_exporter"/>
</dbReference>
<dbReference type="PROSITE" id="PS00211">
    <property type="entry name" value="ABC_TRANSPORTER_1"/>
    <property type="match status" value="1"/>
</dbReference>
<dbReference type="SUPFAM" id="SSF52540">
    <property type="entry name" value="P-loop containing nucleoside triphosphate hydrolases"/>
    <property type="match status" value="1"/>
</dbReference>
<dbReference type="InterPro" id="IPR017871">
    <property type="entry name" value="ABC_transporter-like_CS"/>
</dbReference>
<dbReference type="InterPro" id="IPR003439">
    <property type="entry name" value="ABC_transporter-like_ATP-bd"/>
</dbReference>
<name>A0A1I2TSM9_9BACI</name>
<evidence type="ECO:0000256" key="8">
    <source>
        <dbReference type="ARBA" id="ARBA00023136"/>
    </source>
</evidence>
<dbReference type="GO" id="GO:0016887">
    <property type="term" value="F:ATP hydrolysis activity"/>
    <property type="evidence" value="ECO:0007669"/>
    <property type="project" value="InterPro"/>
</dbReference>
<dbReference type="GO" id="GO:0005886">
    <property type="term" value="C:plasma membrane"/>
    <property type="evidence" value="ECO:0007669"/>
    <property type="project" value="UniProtKB-SubCell"/>
</dbReference>
<feature type="domain" description="ABC transmembrane type-1" evidence="11">
    <location>
        <begin position="16"/>
        <end position="298"/>
    </location>
</feature>
<evidence type="ECO:0000256" key="2">
    <source>
        <dbReference type="ARBA" id="ARBA00022448"/>
    </source>
</evidence>
<dbReference type="AlphaFoldDB" id="A0A1I2TSM9"/>
<accession>A0A1I2TSM9</accession>
<dbReference type="PANTHER" id="PTHR43394:SF1">
    <property type="entry name" value="ATP-BINDING CASSETTE SUB-FAMILY B MEMBER 10, MITOCHONDRIAL"/>
    <property type="match status" value="1"/>
</dbReference>
<dbReference type="RefSeq" id="WP_089754918.1">
    <property type="nucleotide sequence ID" value="NZ_FOOG01000073.1"/>
</dbReference>
<dbReference type="SMART" id="SM00382">
    <property type="entry name" value="AAA"/>
    <property type="match status" value="1"/>
</dbReference>
<feature type="transmembrane region" description="Helical" evidence="9">
    <location>
        <begin position="126"/>
        <end position="149"/>
    </location>
</feature>
<feature type="transmembrane region" description="Helical" evidence="9">
    <location>
        <begin position="155"/>
        <end position="175"/>
    </location>
</feature>
<dbReference type="Pfam" id="PF00664">
    <property type="entry name" value="ABC_membrane"/>
    <property type="match status" value="1"/>
</dbReference>
<evidence type="ECO:0000256" key="3">
    <source>
        <dbReference type="ARBA" id="ARBA00022475"/>
    </source>
</evidence>
<feature type="transmembrane region" description="Helical" evidence="9">
    <location>
        <begin position="238"/>
        <end position="258"/>
    </location>
</feature>
<evidence type="ECO:0000259" key="10">
    <source>
        <dbReference type="PROSITE" id="PS50893"/>
    </source>
</evidence>
<dbReference type="GO" id="GO:0005524">
    <property type="term" value="F:ATP binding"/>
    <property type="evidence" value="ECO:0007669"/>
    <property type="project" value="UniProtKB-KW"/>
</dbReference>
<protein>
    <submittedName>
        <fullName evidence="12">ATP-binding cassette, subfamily B</fullName>
    </submittedName>
</protein>
<dbReference type="CDD" id="cd18548">
    <property type="entry name" value="ABC_6TM_Tm287_like"/>
    <property type="match status" value="1"/>
</dbReference>
<dbReference type="OrthoDB" id="9770415at2"/>
<feature type="transmembrane region" description="Helical" evidence="9">
    <location>
        <begin position="51"/>
        <end position="71"/>
    </location>
</feature>
<reference evidence="13" key="1">
    <citation type="submission" date="2016-10" db="EMBL/GenBank/DDBJ databases">
        <authorList>
            <person name="Varghese N."/>
            <person name="Submissions S."/>
        </authorList>
    </citation>
    <scope>NUCLEOTIDE SEQUENCE [LARGE SCALE GENOMIC DNA]</scope>
    <source>
        <strain evidence="13">FP5</strain>
    </source>
</reference>
<evidence type="ECO:0000313" key="13">
    <source>
        <dbReference type="Proteomes" id="UP000198897"/>
    </source>
</evidence>
<dbReference type="GO" id="GO:0015421">
    <property type="term" value="F:ABC-type oligopeptide transporter activity"/>
    <property type="evidence" value="ECO:0007669"/>
    <property type="project" value="TreeGrafter"/>
</dbReference>
<dbReference type="InterPro" id="IPR011527">
    <property type="entry name" value="ABC1_TM_dom"/>
</dbReference>
<dbReference type="Gene3D" id="3.40.50.300">
    <property type="entry name" value="P-loop containing nucleotide triphosphate hydrolases"/>
    <property type="match status" value="1"/>
</dbReference>
<keyword evidence="13" id="KW-1185">Reference proteome</keyword>
<gene>
    <name evidence="12" type="ORF">SAMN05216353_1734</name>
</gene>
<dbReference type="FunFam" id="3.40.50.300:FF:000221">
    <property type="entry name" value="Multidrug ABC transporter ATP-binding protein"/>
    <property type="match status" value="1"/>
</dbReference>
<keyword evidence="5" id="KW-0547">Nucleotide-binding</keyword>
<evidence type="ECO:0000256" key="7">
    <source>
        <dbReference type="ARBA" id="ARBA00022989"/>
    </source>
</evidence>
<dbReference type="InterPro" id="IPR027417">
    <property type="entry name" value="P-loop_NTPase"/>
</dbReference>
<feature type="transmembrane region" description="Helical" evidence="9">
    <location>
        <begin position="278"/>
        <end position="296"/>
    </location>
</feature>
<evidence type="ECO:0000259" key="11">
    <source>
        <dbReference type="PROSITE" id="PS50929"/>
    </source>
</evidence>
<dbReference type="EMBL" id="FOOG01000073">
    <property type="protein sequence ID" value="SFG65371.1"/>
    <property type="molecule type" value="Genomic_DNA"/>
</dbReference>
<dbReference type="InterPro" id="IPR036640">
    <property type="entry name" value="ABC1_TM_sf"/>
</dbReference>
<keyword evidence="4 9" id="KW-0812">Transmembrane</keyword>
<feature type="domain" description="ABC transporter" evidence="10">
    <location>
        <begin position="332"/>
        <end position="563"/>
    </location>
</feature>
<dbReference type="PROSITE" id="PS50929">
    <property type="entry name" value="ABC_TM1F"/>
    <property type="match status" value="1"/>
</dbReference>
<dbReference type="PANTHER" id="PTHR43394">
    <property type="entry name" value="ATP-DEPENDENT PERMEASE MDL1, MITOCHONDRIAL"/>
    <property type="match status" value="1"/>
</dbReference>
<keyword evidence="2" id="KW-0813">Transport</keyword>
<comment type="subcellular location">
    <subcellularLocation>
        <location evidence="1">Cell membrane</location>
        <topology evidence="1">Multi-pass membrane protein</topology>
    </subcellularLocation>
</comment>
<dbReference type="Gene3D" id="1.20.1560.10">
    <property type="entry name" value="ABC transporter type 1, transmembrane domain"/>
    <property type="match status" value="1"/>
</dbReference>
<keyword evidence="8 9" id="KW-0472">Membrane</keyword>